<evidence type="ECO:0000313" key="2">
    <source>
        <dbReference type="Proteomes" id="UP000801492"/>
    </source>
</evidence>
<keyword evidence="2" id="KW-1185">Reference proteome</keyword>
<name>A0A8K0CVF2_IGNLU</name>
<dbReference type="EMBL" id="VTPC01056290">
    <property type="protein sequence ID" value="KAF2890230.1"/>
    <property type="molecule type" value="Genomic_DNA"/>
</dbReference>
<dbReference type="Proteomes" id="UP000801492">
    <property type="component" value="Unassembled WGS sequence"/>
</dbReference>
<evidence type="ECO:0000313" key="1">
    <source>
        <dbReference type="EMBL" id="KAF2890230.1"/>
    </source>
</evidence>
<dbReference type="AlphaFoldDB" id="A0A8K0CVF2"/>
<accession>A0A8K0CVF2</accession>
<gene>
    <name evidence="1" type="ORF">ILUMI_15943</name>
</gene>
<sequence>MDNKKYHNLKDPRDVEYLFHIISDDMVLSSNAGRNTGADDDIPLSRLTFKINKNKKLKTVEDDSIIAGNISISKWKNRDKKAVSVLNTMHNPAKITYVLGTQKNGSREPVTCPESVAGVDHFDQLLSIYSIPWKSSSGRTKPASLSQLGPGCVMLGNIFLPKEADEDAVILAQ</sequence>
<proteinExistence type="predicted"/>
<organism evidence="1 2">
    <name type="scientific">Ignelater luminosus</name>
    <name type="common">Cucubano</name>
    <name type="synonym">Pyrophorus luminosus</name>
    <dbReference type="NCBI Taxonomy" id="2038154"/>
    <lineage>
        <taxon>Eukaryota</taxon>
        <taxon>Metazoa</taxon>
        <taxon>Ecdysozoa</taxon>
        <taxon>Arthropoda</taxon>
        <taxon>Hexapoda</taxon>
        <taxon>Insecta</taxon>
        <taxon>Pterygota</taxon>
        <taxon>Neoptera</taxon>
        <taxon>Endopterygota</taxon>
        <taxon>Coleoptera</taxon>
        <taxon>Polyphaga</taxon>
        <taxon>Elateriformia</taxon>
        <taxon>Elateroidea</taxon>
        <taxon>Elateridae</taxon>
        <taxon>Agrypninae</taxon>
        <taxon>Pyrophorini</taxon>
        <taxon>Ignelater</taxon>
    </lineage>
</organism>
<comment type="caution">
    <text evidence="1">The sequence shown here is derived from an EMBL/GenBank/DDBJ whole genome shotgun (WGS) entry which is preliminary data.</text>
</comment>
<protein>
    <submittedName>
        <fullName evidence="1">Uncharacterized protein</fullName>
    </submittedName>
</protein>
<dbReference type="OrthoDB" id="8193855at2759"/>
<reference evidence="1" key="1">
    <citation type="submission" date="2019-08" db="EMBL/GenBank/DDBJ databases">
        <title>The genome of the North American firefly Photinus pyralis.</title>
        <authorList>
            <consortium name="Photinus pyralis genome working group"/>
            <person name="Fallon T.R."/>
            <person name="Sander Lower S.E."/>
            <person name="Weng J.-K."/>
        </authorList>
    </citation>
    <scope>NUCLEOTIDE SEQUENCE</scope>
    <source>
        <strain evidence="1">TRF0915ILg1</strain>
        <tissue evidence="1">Whole body</tissue>
    </source>
</reference>